<dbReference type="EnsemblMetazoa" id="CLYHEMT014832.1">
    <property type="protein sequence ID" value="CLYHEMP014832.1"/>
    <property type="gene ID" value="CLYHEMG014832"/>
</dbReference>
<keyword evidence="3" id="KW-1185">Reference proteome</keyword>
<protein>
    <recommendedName>
        <fullName evidence="1">N-acetyltransferase domain-containing protein</fullName>
    </recommendedName>
</protein>
<evidence type="ECO:0000259" key="1">
    <source>
        <dbReference type="PROSITE" id="PS51186"/>
    </source>
</evidence>
<dbReference type="PANTHER" id="PTHR43792">
    <property type="entry name" value="GNAT FAMILY, PUTATIVE (AFU_ORTHOLOGUE AFUA_3G00765)-RELATED-RELATED"/>
    <property type="match status" value="1"/>
</dbReference>
<reference evidence="2" key="1">
    <citation type="submission" date="2021-01" db="UniProtKB">
        <authorList>
            <consortium name="EnsemblMetazoa"/>
        </authorList>
    </citation>
    <scope>IDENTIFICATION</scope>
</reference>
<dbReference type="InterPro" id="IPR051531">
    <property type="entry name" value="N-acetyltransferase"/>
</dbReference>
<dbReference type="Gene3D" id="3.40.630.30">
    <property type="match status" value="1"/>
</dbReference>
<dbReference type="Proteomes" id="UP000594262">
    <property type="component" value="Unplaced"/>
</dbReference>
<feature type="domain" description="N-acetyltransferase" evidence="1">
    <location>
        <begin position="26"/>
        <end position="179"/>
    </location>
</feature>
<accession>A0A7M5WXY8</accession>
<name>A0A7M5WXY8_9CNID</name>
<dbReference type="Pfam" id="PF13302">
    <property type="entry name" value="Acetyltransf_3"/>
    <property type="match status" value="1"/>
</dbReference>
<sequence>MQKYKEIELHTDRLSLVRIKGETHGTEVNEVLCDTIHSLEPWIDWAHKKPTVKETIKRLRTQTDNNENFVFNIYLQAEKTNTLIGNIKLESTDQPKCYEVGYWLHQKHCGKGFTTECVQRLIKFARDELKTSRLCMYFADENEACQRVAQKTGFRFVKFVDFKSEIRLEWGVRKSHYFELDL</sequence>
<dbReference type="InterPro" id="IPR000182">
    <property type="entry name" value="GNAT_dom"/>
</dbReference>
<dbReference type="PROSITE" id="PS51186">
    <property type="entry name" value="GNAT"/>
    <property type="match status" value="1"/>
</dbReference>
<evidence type="ECO:0000313" key="3">
    <source>
        <dbReference type="Proteomes" id="UP000594262"/>
    </source>
</evidence>
<dbReference type="GO" id="GO:0016747">
    <property type="term" value="F:acyltransferase activity, transferring groups other than amino-acyl groups"/>
    <property type="evidence" value="ECO:0007669"/>
    <property type="project" value="InterPro"/>
</dbReference>
<dbReference type="AlphaFoldDB" id="A0A7M5WXY8"/>
<organism evidence="2 3">
    <name type="scientific">Clytia hemisphaerica</name>
    <dbReference type="NCBI Taxonomy" id="252671"/>
    <lineage>
        <taxon>Eukaryota</taxon>
        <taxon>Metazoa</taxon>
        <taxon>Cnidaria</taxon>
        <taxon>Hydrozoa</taxon>
        <taxon>Hydroidolina</taxon>
        <taxon>Leptothecata</taxon>
        <taxon>Obeliida</taxon>
        <taxon>Clytiidae</taxon>
        <taxon>Clytia</taxon>
    </lineage>
</organism>
<dbReference type="SUPFAM" id="SSF55729">
    <property type="entry name" value="Acyl-CoA N-acyltransferases (Nat)"/>
    <property type="match status" value="1"/>
</dbReference>
<dbReference type="InterPro" id="IPR016181">
    <property type="entry name" value="Acyl_CoA_acyltransferase"/>
</dbReference>
<evidence type="ECO:0000313" key="2">
    <source>
        <dbReference type="EnsemblMetazoa" id="CLYHEMP014832.1"/>
    </source>
</evidence>
<proteinExistence type="predicted"/>
<dbReference type="OrthoDB" id="630895at2759"/>